<dbReference type="Proteomes" id="UP000291343">
    <property type="component" value="Unassembled WGS sequence"/>
</dbReference>
<protein>
    <submittedName>
        <fullName evidence="2">Uncharacterized protein</fullName>
    </submittedName>
</protein>
<dbReference type="InParanoid" id="A0A482WYM8"/>
<organism evidence="2 3">
    <name type="scientific">Laodelphax striatellus</name>
    <name type="common">Small brown planthopper</name>
    <name type="synonym">Delphax striatella</name>
    <dbReference type="NCBI Taxonomy" id="195883"/>
    <lineage>
        <taxon>Eukaryota</taxon>
        <taxon>Metazoa</taxon>
        <taxon>Ecdysozoa</taxon>
        <taxon>Arthropoda</taxon>
        <taxon>Hexapoda</taxon>
        <taxon>Insecta</taxon>
        <taxon>Pterygota</taxon>
        <taxon>Neoptera</taxon>
        <taxon>Paraneoptera</taxon>
        <taxon>Hemiptera</taxon>
        <taxon>Auchenorrhyncha</taxon>
        <taxon>Fulgoroidea</taxon>
        <taxon>Delphacidae</taxon>
        <taxon>Criomorphinae</taxon>
        <taxon>Laodelphax</taxon>
    </lineage>
</organism>
<dbReference type="EMBL" id="QKKF02022006">
    <property type="protein sequence ID" value="RZF38634.1"/>
    <property type="molecule type" value="Genomic_DNA"/>
</dbReference>
<gene>
    <name evidence="2" type="ORF">LSTR_LSTR016980</name>
</gene>
<comment type="caution">
    <text evidence="2">The sequence shown here is derived from an EMBL/GenBank/DDBJ whole genome shotgun (WGS) entry which is preliminary data.</text>
</comment>
<evidence type="ECO:0000256" key="1">
    <source>
        <dbReference type="SAM" id="MobiDB-lite"/>
    </source>
</evidence>
<sequence length="69" mass="7159">MGASLQQQHQLVSANGNAASSPPPLPLDSVVMATTCLVEPKRTASFRLQPHHNSSTVVTVLATTGGGHR</sequence>
<feature type="compositionally biased region" description="Polar residues" evidence="1">
    <location>
        <begin position="1"/>
        <end position="17"/>
    </location>
</feature>
<feature type="region of interest" description="Disordered" evidence="1">
    <location>
        <begin position="1"/>
        <end position="26"/>
    </location>
</feature>
<keyword evidence="3" id="KW-1185">Reference proteome</keyword>
<dbReference type="AlphaFoldDB" id="A0A482WYM8"/>
<accession>A0A482WYM8</accession>
<reference evidence="2 3" key="1">
    <citation type="journal article" date="2017" name="Gigascience">
        <title>Genome sequence of the small brown planthopper, Laodelphax striatellus.</title>
        <authorList>
            <person name="Zhu J."/>
            <person name="Jiang F."/>
            <person name="Wang X."/>
            <person name="Yang P."/>
            <person name="Bao Y."/>
            <person name="Zhao W."/>
            <person name="Wang W."/>
            <person name="Lu H."/>
            <person name="Wang Q."/>
            <person name="Cui N."/>
            <person name="Li J."/>
            <person name="Chen X."/>
            <person name="Luo L."/>
            <person name="Yu J."/>
            <person name="Kang L."/>
            <person name="Cui F."/>
        </authorList>
    </citation>
    <scope>NUCLEOTIDE SEQUENCE [LARGE SCALE GENOMIC DNA]</scope>
    <source>
        <strain evidence="2">Lst14</strain>
    </source>
</reference>
<evidence type="ECO:0000313" key="2">
    <source>
        <dbReference type="EMBL" id="RZF38634.1"/>
    </source>
</evidence>
<proteinExistence type="predicted"/>
<name>A0A482WYM8_LAOST</name>
<evidence type="ECO:0000313" key="3">
    <source>
        <dbReference type="Proteomes" id="UP000291343"/>
    </source>
</evidence>